<dbReference type="EMBL" id="CP001197">
    <property type="protein sequence ID" value="ACL08984.1"/>
    <property type="molecule type" value="Genomic_DNA"/>
</dbReference>
<keyword evidence="2" id="KW-1133">Transmembrane helix</keyword>
<gene>
    <name evidence="3" type="ordered locus">DvMF_2041</name>
</gene>
<dbReference type="HOGENOM" id="CLU_067052_0_0_7"/>
<feature type="transmembrane region" description="Helical" evidence="2">
    <location>
        <begin position="24"/>
        <end position="49"/>
    </location>
</feature>
<feature type="compositionally biased region" description="Low complexity" evidence="1">
    <location>
        <begin position="337"/>
        <end position="354"/>
    </location>
</feature>
<name>B8DMM8_NITV9</name>
<evidence type="ECO:0008006" key="4">
    <source>
        <dbReference type="Google" id="ProtNLM"/>
    </source>
</evidence>
<dbReference type="InterPro" id="IPR002829">
    <property type="entry name" value="DUF116"/>
</dbReference>
<keyword evidence="2" id="KW-0472">Membrane</keyword>
<evidence type="ECO:0000256" key="1">
    <source>
        <dbReference type="SAM" id="MobiDB-lite"/>
    </source>
</evidence>
<dbReference type="eggNOG" id="COG1852">
    <property type="taxonomic scope" value="Bacteria"/>
</dbReference>
<sequence length="354" mass="37649">MSMPIRKNPDSLPREDYHGARKRLFIGLISLTSAALCLVLLVGWIIPYIGLGNIHPLVPDITGALLVACIALIVWATLGLVLHIYTGRPWFGSQRVRGVAVKLFLPLMELLGRLFGISREEVRHSFIKVNNELVRGETGSFAPSDVLILLPHCLQSSNCAVRLTYGVDHCKRCGQCPIERLLALRDRYGVKLAIATGGTIARRIVVKERPRLIIAVACERDLASGIQDTHPIPVYGVLNERPNGPCLDTLVSLLNVEKALRHFLNVLPPDVAIDDAEADTASAAPGFHDAPATGVPGSVADATFGAGSGHATGVGHAGSPHGAGVATARDQRAQERTPAASSTAEAPAAPSEPQ</sequence>
<feature type="transmembrane region" description="Helical" evidence="2">
    <location>
        <begin position="61"/>
        <end position="85"/>
    </location>
</feature>
<accession>B8DMM8</accession>
<keyword evidence="2" id="KW-0812">Transmembrane</keyword>
<feature type="compositionally biased region" description="Gly residues" evidence="1">
    <location>
        <begin position="306"/>
        <end position="316"/>
    </location>
</feature>
<dbReference type="PANTHER" id="PTHR43801">
    <property type="entry name" value="NUCLEOTIDE-BINDING PROTEIN-RELATED"/>
    <property type="match status" value="1"/>
</dbReference>
<dbReference type="AlphaFoldDB" id="B8DMM8"/>
<dbReference type="STRING" id="883.DvMF_2041"/>
<evidence type="ECO:0000256" key="2">
    <source>
        <dbReference type="SAM" id="Phobius"/>
    </source>
</evidence>
<dbReference type="KEGG" id="dvm:DvMF_2041"/>
<proteinExistence type="predicted"/>
<protein>
    <recommendedName>
        <fullName evidence="4">DUF116 domain-containing protein</fullName>
    </recommendedName>
</protein>
<reference evidence="3" key="1">
    <citation type="submission" date="2008-10" db="EMBL/GenBank/DDBJ databases">
        <title>Complete sequence of Desulfovibrio vulgaris str. 'Miyazaki F'.</title>
        <authorList>
            <person name="Lucas S."/>
            <person name="Copeland A."/>
            <person name="Lapidus A."/>
            <person name="Glavina del Rio T."/>
            <person name="Dalin E."/>
            <person name="Tice H."/>
            <person name="Bruce D."/>
            <person name="Goodwin L."/>
            <person name="Pitluck S."/>
            <person name="Sims D."/>
            <person name="Brettin T."/>
            <person name="Detter J.C."/>
            <person name="Han C."/>
            <person name="Larimer F."/>
            <person name="Land M."/>
            <person name="Hauser L."/>
            <person name="Kyrpides N."/>
            <person name="Mikhailova N."/>
            <person name="Hazen T.C."/>
            <person name="Richardson P."/>
        </authorList>
    </citation>
    <scope>NUCLEOTIDE SEQUENCE</scope>
    <source>
        <strain evidence="3">Miyazaki F</strain>
    </source>
</reference>
<evidence type="ECO:0000313" key="3">
    <source>
        <dbReference type="EMBL" id="ACL08984.1"/>
    </source>
</evidence>
<organism evidence="3">
    <name type="scientific">Nitratidesulfovibrio vulgaris (strain DSM 19637 / Miyazaki F)</name>
    <name type="common">Desulfovibrio vulgaris</name>
    <dbReference type="NCBI Taxonomy" id="883"/>
    <lineage>
        <taxon>Bacteria</taxon>
        <taxon>Pseudomonadati</taxon>
        <taxon>Thermodesulfobacteriota</taxon>
        <taxon>Desulfovibrionia</taxon>
        <taxon>Desulfovibrionales</taxon>
        <taxon>Desulfovibrionaceae</taxon>
        <taxon>Nitratidesulfovibrio</taxon>
    </lineage>
</organism>
<feature type="region of interest" description="Disordered" evidence="1">
    <location>
        <begin position="306"/>
        <end position="354"/>
    </location>
</feature>
<dbReference type="PANTHER" id="PTHR43801:SF1">
    <property type="entry name" value="POLYPRENYL SYNTHETASE"/>
    <property type="match status" value="1"/>
</dbReference>
<dbReference type="Pfam" id="PF01976">
    <property type="entry name" value="DUF116"/>
    <property type="match status" value="1"/>
</dbReference>